<dbReference type="KEGG" id="salq:SYNTR_0701"/>
<protein>
    <recommendedName>
        <fullName evidence="1">Helix-turn-helix domain-containing protein</fullName>
    </recommendedName>
</protein>
<dbReference type="Pfam" id="PF12728">
    <property type="entry name" value="HTH_17"/>
    <property type="match status" value="1"/>
</dbReference>
<dbReference type="InterPro" id="IPR041657">
    <property type="entry name" value="HTH_17"/>
</dbReference>
<dbReference type="RefSeq" id="WP_156203208.1">
    <property type="nucleotide sequence ID" value="NZ_CP046457.1"/>
</dbReference>
<accession>A0A6I6DF73</accession>
<dbReference type="EMBL" id="CP046457">
    <property type="protein sequence ID" value="QGT99294.1"/>
    <property type="molecule type" value="Genomic_DNA"/>
</dbReference>
<proteinExistence type="predicted"/>
<gene>
    <name evidence="2" type="ORF">SYNTR_0701</name>
</gene>
<evidence type="ECO:0000313" key="3">
    <source>
        <dbReference type="Proteomes" id="UP000426444"/>
    </source>
</evidence>
<feature type="domain" description="Helix-turn-helix" evidence="1">
    <location>
        <begin position="13"/>
        <end position="61"/>
    </location>
</feature>
<sequence>MNNNQLQVKRTGYSVREVAESINCSESTVRKLIRTGELPSKRVGPKRIVVPVWALEKYLNEL</sequence>
<dbReference type="NCBIfam" id="TIGR01764">
    <property type="entry name" value="excise"/>
    <property type="match status" value="1"/>
</dbReference>
<dbReference type="InterPro" id="IPR010093">
    <property type="entry name" value="SinI_DNA-bd"/>
</dbReference>
<keyword evidence="3" id="KW-1185">Reference proteome</keyword>
<dbReference type="AlphaFoldDB" id="A0A6I6DF73"/>
<dbReference type="Proteomes" id="UP000426444">
    <property type="component" value="Chromosome"/>
</dbReference>
<evidence type="ECO:0000259" key="1">
    <source>
        <dbReference type="Pfam" id="PF12728"/>
    </source>
</evidence>
<evidence type="ECO:0000313" key="2">
    <source>
        <dbReference type="EMBL" id="QGT99294.1"/>
    </source>
</evidence>
<dbReference type="GO" id="GO:0003677">
    <property type="term" value="F:DNA binding"/>
    <property type="evidence" value="ECO:0007669"/>
    <property type="project" value="InterPro"/>
</dbReference>
<dbReference type="SUPFAM" id="SSF46955">
    <property type="entry name" value="Putative DNA-binding domain"/>
    <property type="match status" value="1"/>
</dbReference>
<name>A0A6I6DF73_9FIRM</name>
<organism evidence="2 3">
    <name type="scientific">Candidatus Syntrophocurvum alkaliphilum</name>
    <dbReference type="NCBI Taxonomy" id="2293317"/>
    <lineage>
        <taxon>Bacteria</taxon>
        <taxon>Bacillati</taxon>
        <taxon>Bacillota</taxon>
        <taxon>Clostridia</taxon>
        <taxon>Eubacteriales</taxon>
        <taxon>Syntrophomonadaceae</taxon>
        <taxon>Candidatus Syntrophocurvum</taxon>
    </lineage>
</organism>
<dbReference type="OrthoDB" id="1684751at2"/>
<reference evidence="3" key="1">
    <citation type="journal article" date="2019" name="Microbiology">
        <title>Complete Genome Sequence of an Uncultured Bacterium of the Candidate Phylum Bipolaricaulota.</title>
        <authorList>
            <person name="Kadnikov V.V."/>
            <person name="Mardanov A.V."/>
            <person name="Beletsky A.V."/>
            <person name="Frank Y.A."/>
            <person name="Karnachuk O.V."/>
            <person name="Ravin N.V."/>
        </authorList>
    </citation>
    <scope>NUCLEOTIDE SEQUENCE [LARGE SCALE GENOMIC DNA]</scope>
</reference>
<dbReference type="InterPro" id="IPR009061">
    <property type="entry name" value="DNA-bd_dom_put_sf"/>
</dbReference>